<dbReference type="InterPro" id="IPR039104">
    <property type="entry name" value="6PGL"/>
</dbReference>
<organism evidence="2 3">
    <name type="scientific">Aduncisulcus paluster</name>
    <dbReference type="NCBI Taxonomy" id="2918883"/>
    <lineage>
        <taxon>Eukaryota</taxon>
        <taxon>Metamonada</taxon>
        <taxon>Carpediemonas-like organisms</taxon>
        <taxon>Aduncisulcus</taxon>
    </lineage>
</organism>
<name>A0ABQ5JZR7_9EUKA</name>
<dbReference type="Pfam" id="PF01182">
    <property type="entry name" value="Glucosamine_iso"/>
    <property type="match status" value="1"/>
</dbReference>
<sequence length="256" mass="28580">MIVETVQDEFKQNSIVSIGLSGGSTPKPVYENIFKGVPNDLIPNLVIYLVDDRVVPSFSPFSNKSLIATCMSGSKFSHLSTTIEYDKDEKVIVGVLPVLKSCGSQVKALVFPETDIVHELPSDIAERYSEELEECLFPPSKGHHIVILGMGDDGHICSLFPPLSLSQLKEERIVSATTTTRFDVKDRISITIPFLQKHAKYVYLLLTEGKRKIFTKMMADFEKVVDPSLLCARWPIMNLLKCNGGITDEIRTVFLK</sequence>
<dbReference type="EMBL" id="BQXS01012310">
    <property type="protein sequence ID" value="GKT21303.1"/>
    <property type="molecule type" value="Genomic_DNA"/>
</dbReference>
<dbReference type="PANTHER" id="PTHR11054:SF0">
    <property type="entry name" value="6-PHOSPHOGLUCONOLACTONASE"/>
    <property type="match status" value="1"/>
</dbReference>
<evidence type="ECO:0000313" key="2">
    <source>
        <dbReference type="EMBL" id="GKT21303.1"/>
    </source>
</evidence>
<proteinExistence type="predicted"/>
<dbReference type="PANTHER" id="PTHR11054">
    <property type="entry name" value="6-PHOSPHOGLUCONOLACTONASE"/>
    <property type="match status" value="1"/>
</dbReference>
<dbReference type="SUPFAM" id="SSF100950">
    <property type="entry name" value="NagB/RpiA/CoA transferase-like"/>
    <property type="match status" value="1"/>
</dbReference>
<accession>A0ABQ5JZR7</accession>
<reference evidence="2" key="1">
    <citation type="submission" date="2022-03" db="EMBL/GenBank/DDBJ databases">
        <title>Draft genome sequence of Aduncisulcus paluster, a free-living microaerophilic Fornicata.</title>
        <authorList>
            <person name="Yuyama I."/>
            <person name="Kume K."/>
            <person name="Tamura T."/>
            <person name="Inagaki Y."/>
            <person name="Hashimoto T."/>
        </authorList>
    </citation>
    <scope>NUCLEOTIDE SEQUENCE</scope>
    <source>
        <strain evidence="2">NY0171</strain>
    </source>
</reference>
<gene>
    <name evidence="2" type="ORF">ADUPG1_011865</name>
</gene>
<comment type="caution">
    <text evidence="2">The sequence shown here is derived from an EMBL/GenBank/DDBJ whole genome shotgun (WGS) entry which is preliminary data.</text>
</comment>
<dbReference type="Proteomes" id="UP001057375">
    <property type="component" value="Unassembled WGS sequence"/>
</dbReference>
<protein>
    <submittedName>
        <fullName evidence="2">6-Phosphogluconolactonase like protein</fullName>
    </submittedName>
</protein>
<dbReference type="Gene3D" id="3.40.50.1360">
    <property type="match status" value="1"/>
</dbReference>
<dbReference type="InterPro" id="IPR037171">
    <property type="entry name" value="NagB/RpiA_transferase-like"/>
</dbReference>
<keyword evidence="3" id="KW-1185">Reference proteome</keyword>
<evidence type="ECO:0000313" key="3">
    <source>
        <dbReference type="Proteomes" id="UP001057375"/>
    </source>
</evidence>
<evidence type="ECO:0000259" key="1">
    <source>
        <dbReference type="Pfam" id="PF01182"/>
    </source>
</evidence>
<feature type="domain" description="Glucosamine/galactosamine-6-phosphate isomerase" evidence="1">
    <location>
        <begin position="2"/>
        <end position="220"/>
    </location>
</feature>
<dbReference type="InterPro" id="IPR006148">
    <property type="entry name" value="Glc/Gal-6P_isomerase"/>
</dbReference>